<gene>
    <name evidence="5" type="ORF">AS592_11505</name>
</gene>
<dbReference type="PROSITE" id="PS00041">
    <property type="entry name" value="HTH_ARAC_FAMILY_1"/>
    <property type="match status" value="1"/>
</dbReference>
<evidence type="ECO:0000313" key="6">
    <source>
        <dbReference type="Proteomes" id="UP000075359"/>
    </source>
</evidence>
<sequence length="317" mass="37752">MPKELFKAGYVIHTSEQTPEEVPDYTHGWDLDINEMTKQPFEVDIRAVHTFHMQLSLMHYHTAVMIDGGYPDGAVVFSCIKTNGLIHEKNRTYHNDDMIMLNDNKRFDLIVSEPCYIFTLAIEKEILEREFESFFKLPFIQVYREQDIYLDQKQSEAFYSLFNEQMELLKQRSHENTSREAYAALEIEILKKLFSYFLFRPKEINYLPRYIRNGRVLLEENINATYTIADMVEDLHISKRTIQYGFKHYLGFTPKEYQQYIRLNGIRNTILSMKDRYTPLSEIAAKYNYFHLGHFSTEYKKFFGESPSETLRKVQHS</sequence>
<dbReference type="RefSeq" id="WP_067328772.1">
    <property type="nucleotide sequence ID" value="NZ_LNKT01000001.1"/>
</dbReference>
<dbReference type="Pfam" id="PF12833">
    <property type="entry name" value="HTH_18"/>
    <property type="match status" value="1"/>
</dbReference>
<dbReference type="EMBL" id="LNKT01000001">
    <property type="protein sequence ID" value="KYJ87709.1"/>
    <property type="molecule type" value="Genomic_DNA"/>
</dbReference>
<accession>A0A151CJP1</accession>
<dbReference type="Proteomes" id="UP000075359">
    <property type="component" value="Unassembled WGS sequence"/>
</dbReference>
<comment type="caution">
    <text evidence="5">The sequence shown here is derived from an EMBL/GenBank/DDBJ whole genome shotgun (WGS) entry which is preliminary data.</text>
</comment>
<dbReference type="InterPro" id="IPR018060">
    <property type="entry name" value="HTH_AraC"/>
</dbReference>
<dbReference type="AlphaFoldDB" id="A0A151CJP1"/>
<dbReference type="SUPFAM" id="SSF46689">
    <property type="entry name" value="Homeodomain-like"/>
    <property type="match status" value="1"/>
</dbReference>
<dbReference type="GO" id="GO:0043565">
    <property type="term" value="F:sequence-specific DNA binding"/>
    <property type="evidence" value="ECO:0007669"/>
    <property type="project" value="InterPro"/>
</dbReference>
<dbReference type="STRING" id="1630136.AS592_11505"/>
<proteinExistence type="predicted"/>
<evidence type="ECO:0000259" key="4">
    <source>
        <dbReference type="PROSITE" id="PS01124"/>
    </source>
</evidence>
<evidence type="ECO:0000256" key="1">
    <source>
        <dbReference type="ARBA" id="ARBA00023015"/>
    </source>
</evidence>
<keyword evidence="6" id="KW-1185">Reference proteome</keyword>
<evidence type="ECO:0000313" key="5">
    <source>
        <dbReference type="EMBL" id="KYJ87709.1"/>
    </source>
</evidence>
<dbReference type="SMART" id="SM00342">
    <property type="entry name" value="HTH_ARAC"/>
    <property type="match status" value="1"/>
</dbReference>
<feature type="domain" description="HTH araC/xylS-type" evidence="4">
    <location>
        <begin position="212"/>
        <end position="313"/>
    </location>
</feature>
<protein>
    <recommendedName>
        <fullName evidence="4">HTH araC/xylS-type domain-containing protein</fullName>
    </recommendedName>
</protein>
<dbReference type="InterPro" id="IPR009057">
    <property type="entry name" value="Homeodomain-like_sf"/>
</dbReference>
<dbReference type="InterPro" id="IPR050204">
    <property type="entry name" value="AraC_XylS_family_regulators"/>
</dbReference>
<evidence type="ECO:0000256" key="3">
    <source>
        <dbReference type="ARBA" id="ARBA00023163"/>
    </source>
</evidence>
<dbReference type="PANTHER" id="PTHR46796">
    <property type="entry name" value="HTH-TYPE TRANSCRIPTIONAL ACTIVATOR RHAS-RELATED"/>
    <property type="match status" value="1"/>
</dbReference>
<dbReference type="Gene3D" id="1.10.10.60">
    <property type="entry name" value="Homeodomain-like"/>
    <property type="match status" value="1"/>
</dbReference>
<keyword evidence="1" id="KW-0805">Transcription regulation</keyword>
<dbReference type="InterPro" id="IPR018062">
    <property type="entry name" value="HTH_AraC-typ_CS"/>
</dbReference>
<dbReference type="PROSITE" id="PS01124">
    <property type="entry name" value="HTH_ARAC_FAMILY_2"/>
    <property type="match status" value="1"/>
</dbReference>
<keyword evidence="3" id="KW-0804">Transcription</keyword>
<evidence type="ECO:0000256" key="2">
    <source>
        <dbReference type="ARBA" id="ARBA00023125"/>
    </source>
</evidence>
<keyword evidence="2" id="KW-0238">DNA-binding</keyword>
<dbReference type="OrthoDB" id="9802263at2"/>
<dbReference type="GO" id="GO:0003700">
    <property type="term" value="F:DNA-binding transcription factor activity"/>
    <property type="evidence" value="ECO:0007669"/>
    <property type="project" value="InterPro"/>
</dbReference>
<name>A0A151CJP1_9BACT</name>
<reference evidence="5 6" key="1">
    <citation type="submission" date="2015-11" db="EMBL/GenBank/DDBJ databases">
        <title>Draft genome of Sulfurovum riftiae 1812E, a member of the Epsilonproteobacteria isolated from the tube of the deep-sea hydrothermal vent tubewom Riftia pachyptila.</title>
        <authorList>
            <person name="Vetriani C."/>
            <person name="Giovannelli D."/>
        </authorList>
    </citation>
    <scope>NUCLEOTIDE SEQUENCE [LARGE SCALE GENOMIC DNA]</scope>
    <source>
        <strain evidence="5 6">1812E</strain>
    </source>
</reference>
<organism evidence="5 6">
    <name type="scientific">Sulfurovum riftiae</name>
    <dbReference type="NCBI Taxonomy" id="1630136"/>
    <lineage>
        <taxon>Bacteria</taxon>
        <taxon>Pseudomonadati</taxon>
        <taxon>Campylobacterota</taxon>
        <taxon>Epsilonproteobacteria</taxon>
        <taxon>Campylobacterales</taxon>
        <taxon>Sulfurovaceae</taxon>
        <taxon>Sulfurovum</taxon>
    </lineage>
</organism>